<dbReference type="Proteomes" id="UP001501116">
    <property type="component" value="Unassembled WGS sequence"/>
</dbReference>
<sequence length="313" mass="35572">MTVEPLDEQTLMVLADLICGDDTLHYRTAAELADFFRRAGWDEMHTYDGETRRAWTIGHLLRRRDDAPAIEQVLCRLVDRREYPHHPDVIVDIQRSLNRLLEGEGIHVEIDTSLRPHVKPGRAEHTPEAWDDLSRSQLLYRIEDIVTDTNLVPLLNQRVQEIATCRRTGCHLAAVILAGSLLEGVLLDAAENRVIPDTVFDEPAAKEQRIRKPKDVSNWTLHALAYIAHRLSWIDSDVAEVIGALRKFRNLVHANQQRQIIGDVPDEDTLNMYWPIVVGAINDLGRTKPGAKIPRRGRSDRSAGPWAMPQRSP</sequence>
<proteinExistence type="predicted"/>
<dbReference type="RefSeq" id="WP_344432214.1">
    <property type="nucleotide sequence ID" value="NZ_BAAANN010000085.1"/>
</dbReference>
<evidence type="ECO:0000313" key="2">
    <source>
        <dbReference type="EMBL" id="GAA1994761.1"/>
    </source>
</evidence>
<gene>
    <name evidence="2" type="ORF">GCM10009754_87620</name>
</gene>
<feature type="region of interest" description="Disordered" evidence="1">
    <location>
        <begin position="288"/>
        <end position="313"/>
    </location>
</feature>
<evidence type="ECO:0000313" key="3">
    <source>
        <dbReference type="Proteomes" id="UP001501116"/>
    </source>
</evidence>
<comment type="caution">
    <text evidence="2">The sequence shown here is derived from an EMBL/GenBank/DDBJ whole genome shotgun (WGS) entry which is preliminary data.</text>
</comment>
<dbReference type="EMBL" id="BAAANN010000085">
    <property type="protein sequence ID" value="GAA1994761.1"/>
    <property type="molecule type" value="Genomic_DNA"/>
</dbReference>
<organism evidence="2 3">
    <name type="scientific">Amycolatopsis minnesotensis</name>
    <dbReference type="NCBI Taxonomy" id="337894"/>
    <lineage>
        <taxon>Bacteria</taxon>
        <taxon>Bacillati</taxon>
        <taxon>Actinomycetota</taxon>
        <taxon>Actinomycetes</taxon>
        <taxon>Pseudonocardiales</taxon>
        <taxon>Pseudonocardiaceae</taxon>
        <taxon>Amycolatopsis</taxon>
    </lineage>
</organism>
<accession>A0ABN2SYI3</accession>
<reference evidence="2 3" key="1">
    <citation type="journal article" date="2019" name="Int. J. Syst. Evol. Microbiol.">
        <title>The Global Catalogue of Microorganisms (GCM) 10K type strain sequencing project: providing services to taxonomists for standard genome sequencing and annotation.</title>
        <authorList>
            <consortium name="The Broad Institute Genomics Platform"/>
            <consortium name="The Broad Institute Genome Sequencing Center for Infectious Disease"/>
            <person name="Wu L."/>
            <person name="Ma J."/>
        </authorList>
    </citation>
    <scope>NUCLEOTIDE SEQUENCE [LARGE SCALE GENOMIC DNA]</scope>
    <source>
        <strain evidence="2 3">JCM 14545</strain>
    </source>
</reference>
<name>A0ABN2SYI3_9PSEU</name>
<evidence type="ECO:0008006" key="4">
    <source>
        <dbReference type="Google" id="ProtNLM"/>
    </source>
</evidence>
<protein>
    <recommendedName>
        <fullName evidence="4">AbiJ N-terminal domain-containing protein</fullName>
    </recommendedName>
</protein>
<keyword evidence="3" id="KW-1185">Reference proteome</keyword>
<evidence type="ECO:0000256" key="1">
    <source>
        <dbReference type="SAM" id="MobiDB-lite"/>
    </source>
</evidence>